<evidence type="ECO:0000313" key="6">
    <source>
        <dbReference type="Proteomes" id="UP000003763"/>
    </source>
</evidence>
<dbReference type="PANTHER" id="PTHR43193:SF2">
    <property type="entry name" value="POLYFERREDOXIN PROTEIN FWDF"/>
    <property type="match status" value="1"/>
</dbReference>
<keyword evidence="1" id="KW-0479">Metal-binding</keyword>
<dbReference type="InterPro" id="IPR017896">
    <property type="entry name" value="4Fe4S_Fe-S-bd"/>
</dbReference>
<feature type="domain" description="4Fe-4S ferredoxin-type" evidence="4">
    <location>
        <begin position="35"/>
        <end position="64"/>
    </location>
</feature>
<dbReference type="PANTHER" id="PTHR43193">
    <property type="match status" value="1"/>
</dbReference>
<keyword evidence="3" id="KW-0411">Iron-sulfur</keyword>
<protein>
    <recommendedName>
        <fullName evidence="4">4Fe-4S ferredoxin-type domain-containing protein</fullName>
    </recommendedName>
</protein>
<dbReference type="eggNOG" id="COG1035">
    <property type="taxonomic scope" value="Bacteria"/>
</dbReference>
<reference evidence="5 6" key="1">
    <citation type="submission" date="2011-08" db="EMBL/GenBank/DDBJ databases">
        <title>The Genome Sequence of Clostridium citroniae WAL-17108.</title>
        <authorList>
            <consortium name="The Broad Institute Genome Sequencing Platform"/>
            <person name="Earl A."/>
            <person name="Ward D."/>
            <person name="Feldgarden M."/>
            <person name="Gevers D."/>
            <person name="Finegold S.M."/>
            <person name="Summanen P.H."/>
            <person name="Molitoris D.R."/>
            <person name="Vaisanen M.L."/>
            <person name="Daigneault M."/>
            <person name="Allen-Vercoe E."/>
            <person name="Young S.K."/>
            <person name="Zeng Q."/>
            <person name="Gargeya S."/>
            <person name="Fitzgerald M."/>
            <person name="Haas B."/>
            <person name="Abouelleil A."/>
            <person name="Alvarado L."/>
            <person name="Arachchi H.M."/>
            <person name="Berlin A."/>
            <person name="Brown A."/>
            <person name="Chapman S.B."/>
            <person name="Chen Z."/>
            <person name="Dunbar C."/>
            <person name="Freedman E."/>
            <person name="Gearin G."/>
            <person name="Gellesch M."/>
            <person name="Goldberg J."/>
            <person name="Griggs A."/>
            <person name="Gujja S."/>
            <person name="Heiman D."/>
            <person name="Howarth C."/>
            <person name="Larson L."/>
            <person name="Lui A."/>
            <person name="MacDonald P.J.P."/>
            <person name="Montmayeur A."/>
            <person name="Murphy C."/>
            <person name="Neiman D."/>
            <person name="Pearson M."/>
            <person name="Priest M."/>
            <person name="Roberts A."/>
            <person name="Saif S."/>
            <person name="Shea T."/>
            <person name="Shenoy N."/>
            <person name="Sisk P."/>
            <person name="Stolte C."/>
            <person name="Sykes S."/>
            <person name="Wortman J."/>
            <person name="Nusbaum C."/>
            <person name="Birren B."/>
        </authorList>
    </citation>
    <scope>NUCLEOTIDE SEQUENCE [LARGE SCALE GENOMIC DNA]</scope>
    <source>
        <strain evidence="5 6">WAL-17108</strain>
    </source>
</reference>
<organism evidence="5 6">
    <name type="scientific">[Clostridium] citroniae WAL-17108</name>
    <dbReference type="NCBI Taxonomy" id="742733"/>
    <lineage>
        <taxon>Bacteria</taxon>
        <taxon>Bacillati</taxon>
        <taxon>Bacillota</taxon>
        <taxon>Clostridia</taxon>
        <taxon>Lachnospirales</taxon>
        <taxon>Lachnospiraceae</taxon>
        <taxon>Enterocloster</taxon>
    </lineage>
</organism>
<evidence type="ECO:0000259" key="4">
    <source>
        <dbReference type="PROSITE" id="PS51379"/>
    </source>
</evidence>
<dbReference type="GO" id="GO:0051536">
    <property type="term" value="F:iron-sulfur cluster binding"/>
    <property type="evidence" value="ECO:0007669"/>
    <property type="project" value="UniProtKB-KW"/>
</dbReference>
<evidence type="ECO:0000256" key="1">
    <source>
        <dbReference type="ARBA" id="ARBA00022723"/>
    </source>
</evidence>
<dbReference type="Pfam" id="PF04432">
    <property type="entry name" value="FrhB_FdhB_C"/>
    <property type="match status" value="1"/>
</dbReference>
<accession>G5HME9</accession>
<dbReference type="InterPro" id="IPR052977">
    <property type="entry name" value="Polyferredoxin-like_ET"/>
</dbReference>
<dbReference type="GO" id="GO:0046872">
    <property type="term" value="F:metal ion binding"/>
    <property type="evidence" value="ECO:0007669"/>
    <property type="project" value="UniProtKB-KW"/>
</dbReference>
<sequence length="401" mass="45548">MLVLEDKTKCTGCSACAQKCSQKCIKMIPDEEGFLYPHISDTECIHCGICTKVCPQENESYVNKEPVAFWGGMVKDEALLKSSSSGGAFSAICMSLDEDAIICGATYDDELKVHHSCCKNGSEIEIFRKSKYLQSDVRSVYSEIKQFLKDDKTVLFSGTACQVAGLYAHLGNKPDKLYTVDLICHGVPSQKVFDAYISSLGKHKNMKISRFSFRDKSYFWGDWEIGTAFGDKKQWKHQAWGEDYYMTGFLRGLFYRPSCYQCKYANSDIQRPADLTIGDFWGSGKVNPQYNDKKGSSLIVVNSIKGQELLDKMKSTMKLSLVDRNQAIEENHNLIEPTKTNPRRGEFFVGLSENQDFMDLMEKFRKGESHSQKIRVIVTKLVPWIVEKKRIKVREERKAGT</sequence>
<comment type="caution">
    <text evidence="5">The sequence shown here is derived from an EMBL/GenBank/DDBJ whole genome shotgun (WGS) entry which is preliminary data.</text>
</comment>
<dbReference type="HOGENOM" id="CLU_037958_1_0_9"/>
<dbReference type="Proteomes" id="UP000003763">
    <property type="component" value="Unassembled WGS sequence"/>
</dbReference>
<gene>
    <name evidence="5" type="ORF">HMPREF9469_03761</name>
</gene>
<dbReference type="PROSITE" id="PS51379">
    <property type="entry name" value="4FE4S_FER_2"/>
    <property type="match status" value="2"/>
</dbReference>
<dbReference type="Gene3D" id="3.30.70.20">
    <property type="match status" value="1"/>
</dbReference>
<evidence type="ECO:0000313" key="5">
    <source>
        <dbReference type="EMBL" id="EHE97657.1"/>
    </source>
</evidence>
<dbReference type="PROSITE" id="PS00198">
    <property type="entry name" value="4FE4S_FER_1"/>
    <property type="match status" value="1"/>
</dbReference>
<evidence type="ECO:0000256" key="3">
    <source>
        <dbReference type="ARBA" id="ARBA00023014"/>
    </source>
</evidence>
<evidence type="ECO:0000256" key="2">
    <source>
        <dbReference type="ARBA" id="ARBA00023004"/>
    </source>
</evidence>
<dbReference type="PATRIC" id="fig|742733.3.peg.3904"/>
<dbReference type="EMBL" id="ADLJ01000029">
    <property type="protein sequence ID" value="EHE97657.1"/>
    <property type="molecule type" value="Genomic_DNA"/>
</dbReference>
<dbReference type="SUPFAM" id="SSF54862">
    <property type="entry name" value="4Fe-4S ferredoxins"/>
    <property type="match status" value="1"/>
</dbReference>
<dbReference type="Pfam" id="PF12838">
    <property type="entry name" value="Fer4_7"/>
    <property type="match status" value="1"/>
</dbReference>
<dbReference type="RefSeq" id="WP_007865130.1">
    <property type="nucleotide sequence ID" value="NZ_JH376424.1"/>
</dbReference>
<feature type="domain" description="4Fe-4S ferredoxin-type" evidence="4">
    <location>
        <begin position="1"/>
        <end position="30"/>
    </location>
</feature>
<dbReference type="AlphaFoldDB" id="G5HME9"/>
<name>G5HME9_9FIRM</name>
<proteinExistence type="predicted"/>
<dbReference type="InterPro" id="IPR007525">
    <property type="entry name" value="FrhB_FdhB_C"/>
</dbReference>
<keyword evidence="2" id="KW-0408">Iron</keyword>
<dbReference type="InterPro" id="IPR017900">
    <property type="entry name" value="4Fe4S_Fe_S_CS"/>
</dbReference>
<dbReference type="eggNOG" id="COG1143">
    <property type="taxonomic scope" value="Bacteria"/>
</dbReference>